<dbReference type="Proteomes" id="UP000186553">
    <property type="component" value="Unassembled WGS sequence"/>
</dbReference>
<evidence type="ECO:0000313" key="1">
    <source>
        <dbReference type="EMBL" id="ODA13203.1"/>
    </source>
</evidence>
<organism evidence="1 2">
    <name type="scientific">Acinetobacter celticus</name>
    <dbReference type="NCBI Taxonomy" id="1891224"/>
    <lineage>
        <taxon>Bacteria</taxon>
        <taxon>Pseudomonadati</taxon>
        <taxon>Pseudomonadota</taxon>
        <taxon>Gammaproteobacteria</taxon>
        <taxon>Moraxellales</taxon>
        <taxon>Moraxellaceae</taxon>
        <taxon>Acinetobacter</taxon>
    </lineage>
</organism>
<accession>A0A1C3CX06</accession>
<sequence length="212" mass="24475">MSNKNIARELTLTATENLADEIIFKTANTLLEDTIKSIPFASVITGSIESYTKFRILKEQKQLLAFIQEAENINIGFIEKFFKDKDNLELGLEVLGILDQTYLEKQAKMMGRATILFKSLSISKQKFDKYTYIITKLNNHLITIIEHLQTEITTNSSMSIISLPIPNMDLISFGFIQKLPNGSWFSEAQNKTPFDHKITDEYFYFYENIFKD</sequence>
<protein>
    <submittedName>
        <fullName evidence="1">Uncharacterized protein</fullName>
    </submittedName>
</protein>
<dbReference type="EMBL" id="MBDL01000009">
    <property type="protein sequence ID" value="ODA13203.1"/>
    <property type="molecule type" value="Genomic_DNA"/>
</dbReference>
<proteinExistence type="predicted"/>
<reference evidence="1 2" key="1">
    <citation type="submission" date="2016-07" db="EMBL/GenBank/DDBJ databases">
        <title>Acinetobacter sp. ANC 4603.</title>
        <authorList>
            <person name="Radolfova-Krizova L."/>
            <person name="Nemec A."/>
        </authorList>
    </citation>
    <scope>NUCLEOTIDE SEQUENCE [LARGE SCALE GENOMIC DNA]</scope>
    <source>
        <strain evidence="1 2">ANC 4603</strain>
    </source>
</reference>
<comment type="caution">
    <text evidence="1">The sequence shown here is derived from an EMBL/GenBank/DDBJ whole genome shotgun (WGS) entry which is preliminary data.</text>
</comment>
<dbReference type="AlphaFoldDB" id="A0A1C3CX06"/>
<name>A0A1C3CX06_9GAMM</name>
<dbReference type="RefSeq" id="WP_068887313.1">
    <property type="nucleotide sequence ID" value="NZ_CBCRUU010000002.1"/>
</dbReference>
<evidence type="ECO:0000313" key="2">
    <source>
        <dbReference type="Proteomes" id="UP000186553"/>
    </source>
</evidence>
<dbReference type="OrthoDB" id="6685863at2"/>
<keyword evidence="2" id="KW-1185">Reference proteome</keyword>
<gene>
    <name evidence="1" type="ORF">BBP83_07100</name>
</gene>